<name>A0A498N9I2_LABRO</name>
<protein>
    <submittedName>
        <fullName evidence="1">Uncharacterized protein</fullName>
    </submittedName>
</protein>
<evidence type="ECO:0000313" key="2">
    <source>
        <dbReference type="Proteomes" id="UP000290572"/>
    </source>
</evidence>
<evidence type="ECO:0000313" key="1">
    <source>
        <dbReference type="EMBL" id="RXN29641.1"/>
    </source>
</evidence>
<proteinExistence type="predicted"/>
<dbReference type="AlphaFoldDB" id="A0A498N9I2"/>
<organism evidence="1 2">
    <name type="scientific">Labeo rohita</name>
    <name type="common">Indian major carp</name>
    <name type="synonym">Cyprinus rohita</name>
    <dbReference type="NCBI Taxonomy" id="84645"/>
    <lineage>
        <taxon>Eukaryota</taxon>
        <taxon>Metazoa</taxon>
        <taxon>Chordata</taxon>
        <taxon>Craniata</taxon>
        <taxon>Vertebrata</taxon>
        <taxon>Euteleostomi</taxon>
        <taxon>Actinopterygii</taxon>
        <taxon>Neopterygii</taxon>
        <taxon>Teleostei</taxon>
        <taxon>Ostariophysi</taxon>
        <taxon>Cypriniformes</taxon>
        <taxon>Cyprinidae</taxon>
        <taxon>Labeoninae</taxon>
        <taxon>Labeonini</taxon>
        <taxon>Labeo</taxon>
    </lineage>
</organism>
<comment type="caution">
    <text evidence="1">The sequence shown here is derived from an EMBL/GenBank/DDBJ whole genome shotgun (WGS) entry which is preliminary data.</text>
</comment>
<keyword evidence="2" id="KW-1185">Reference proteome</keyword>
<gene>
    <name evidence="1" type="ORF">ROHU_018227</name>
</gene>
<reference evidence="1 2" key="1">
    <citation type="submission" date="2018-03" db="EMBL/GenBank/DDBJ databases">
        <title>Draft genome sequence of Rohu Carp (Labeo rohita).</title>
        <authorList>
            <person name="Das P."/>
            <person name="Kushwaha B."/>
            <person name="Joshi C.G."/>
            <person name="Kumar D."/>
            <person name="Nagpure N.S."/>
            <person name="Sahoo L."/>
            <person name="Das S.P."/>
            <person name="Bit A."/>
            <person name="Patnaik S."/>
            <person name="Meher P.K."/>
            <person name="Jayasankar P."/>
            <person name="Koringa P.G."/>
            <person name="Patel N.V."/>
            <person name="Hinsu A.T."/>
            <person name="Kumar R."/>
            <person name="Pandey M."/>
            <person name="Agarwal S."/>
            <person name="Srivastava S."/>
            <person name="Singh M."/>
            <person name="Iquebal M.A."/>
            <person name="Jaiswal S."/>
            <person name="Angadi U.B."/>
            <person name="Kumar N."/>
            <person name="Raza M."/>
            <person name="Shah T.M."/>
            <person name="Rai A."/>
            <person name="Jena J.K."/>
        </authorList>
    </citation>
    <scope>NUCLEOTIDE SEQUENCE [LARGE SCALE GENOMIC DNA]</scope>
    <source>
        <strain evidence="1">DASCIFA01</strain>
        <tissue evidence="1">Testis</tissue>
    </source>
</reference>
<sequence length="81" mass="9259">MWSRCGSPDANAAINPELQHNASLPVREMEERDEALIRRSRALHRGRGRARGLTFSADTRSYLHSNSSMSEWDRCDFLGVR</sequence>
<dbReference type="EMBL" id="QBIY01011748">
    <property type="protein sequence ID" value="RXN29641.1"/>
    <property type="molecule type" value="Genomic_DNA"/>
</dbReference>
<accession>A0A498N9I2</accession>
<dbReference type="Proteomes" id="UP000290572">
    <property type="component" value="Unassembled WGS sequence"/>
</dbReference>